<dbReference type="EC" id="2.10.1.1" evidence="7"/>
<evidence type="ECO:0000256" key="1">
    <source>
        <dbReference type="ARBA" id="ARBA00002901"/>
    </source>
</evidence>
<comment type="function">
    <text evidence="1 7">Catalyzes the insertion of molybdate into adenylated molybdopterin with the concomitant release of AMP.</text>
</comment>
<organism evidence="10 11">
    <name type="scientific">Streptomyces anulatus</name>
    <name type="common">Streptomyces chrysomallus</name>
    <dbReference type="NCBI Taxonomy" id="1892"/>
    <lineage>
        <taxon>Bacteria</taxon>
        <taxon>Bacillati</taxon>
        <taxon>Actinomycetota</taxon>
        <taxon>Actinomycetes</taxon>
        <taxon>Kitasatosporales</taxon>
        <taxon>Streptomycetaceae</taxon>
        <taxon>Streptomyces</taxon>
    </lineage>
</organism>
<dbReference type="Gene3D" id="2.40.340.10">
    <property type="entry name" value="MoeA, C-terminal, domain IV"/>
    <property type="match status" value="1"/>
</dbReference>
<dbReference type="InterPro" id="IPR036688">
    <property type="entry name" value="MoeA_C_domain_IV_sf"/>
</dbReference>
<dbReference type="Pfam" id="PF03453">
    <property type="entry name" value="MoeA_N"/>
    <property type="match status" value="1"/>
</dbReference>
<keyword evidence="7" id="KW-0808">Transferase</keyword>
<dbReference type="PANTHER" id="PTHR10192:SF5">
    <property type="entry name" value="GEPHYRIN"/>
    <property type="match status" value="1"/>
</dbReference>
<evidence type="ECO:0000256" key="5">
    <source>
        <dbReference type="ARBA" id="ARBA00023150"/>
    </source>
</evidence>
<feature type="region of interest" description="Disordered" evidence="8">
    <location>
        <begin position="1"/>
        <end position="148"/>
    </location>
</feature>
<comment type="pathway">
    <text evidence="2 7">Cofactor biosynthesis; molybdopterin biosynthesis.</text>
</comment>
<name>A0ABZ1ZLD0_STRAQ</name>
<feature type="compositionally biased region" description="Low complexity" evidence="8">
    <location>
        <begin position="138"/>
        <end position="148"/>
    </location>
</feature>
<keyword evidence="4 7" id="KW-0500">Molybdenum</keyword>
<dbReference type="SMART" id="SM00852">
    <property type="entry name" value="MoCF_biosynth"/>
    <property type="match status" value="1"/>
</dbReference>
<comment type="catalytic activity">
    <reaction evidence="6">
        <text>adenylyl-molybdopterin + molybdate = Mo-molybdopterin + AMP + H(+)</text>
        <dbReference type="Rhea" id="RHEA:35047"/>
        <dbReference type="ChEBI" id="CHEBI:15378"/>
        <dbReference type="ChEBI" id="CHEBI:36264"/>
        <dbReference type="ChEBI" id="CHEBI:62727"/>
        <dbReference type="ChEBI" id="CHEBI:71302"/>
        <dbReference type="ChEBI" id="CHEBI:456215"/>
        <dbReference type="EC" id="2.10.1.1"/>
    </reaction>
</comment>
<keyword evidence="11" id="KW-1185">Reference proteome</keyword>
<feature type="compositionally biased region" description="Low complexity" evidence="8">
    <location>
        <begin position="98"/>
        <end position="112"/>
    </location>
</feature>
<dbReference type="Gene3D" id="3.90.105.10">
    <property type="entry name" value="Molybdopterin biosynthesis moea protein, domain 2"/>
    <property type="match status" value="1"/>
</dbReference>
<dbReference type="CDD" id="cd00887">
    <property type="entry name" value="MoeA"/>
    <property type="match status" value="1"/>
</dbReference>
<dbReference type="Proteomes" id="UP001431926">
    <property type="component" value="Chromosome"/>
</dbReference>
<dbReference type="InterPro" id="IPR036425">
    <property type="entry name" value="MoaB/Mog-like_dom_sf"/>
</dbReference>
<dbReference type="EMBL" id="CP109491">
    <property type="protein sequence ID" value="WUX38348.1"/>
    <property type="molecule type" value="Genomic_DNA"/>
</dbReference>
<dbReference type="Gene3D" id="3.40.980.10">
    <property type="entry name" value="MoaB/Mog-like domain"/>
    <property type="match status" value="1"/>
</dbReference>
<gene>
    <name evidence="10" type="ORF">OG367_19840</name>
</gene>
<dbReference type="RefSeq" id="WP_329356838.1">
    <property type="nucleotide sequence ID" value="NZ_CP109490.1"/>
</dbReference>
<evidence type="ECO:0000259" key="9">
    <source>
        <dbReference type="SMART" id="SM00852"/>
    </source>
</evidence>
<feature type="compositionally biased region" description="Basic and acidic residues" evidence="8">
    <location>
        <begin position="23"/>
        <end position="39"/>
    </location>
</feature>
<dbReference type="InterPro" id="IPR001453">
    <property type="entry name" value="MoaB/Mog_dom"/>
</dbReference>
<dbReference type="InterPro" id="IPR005110">
    <property type="entry name" value="MoeA_linker/N"/>
</dbReference>
<comment type="cofactor">
    <cofactor evidence="7">
        <name>Mg(2+)</name>
        <dbReference type="ChEBI" id="CHEBI:18420"/>
    </cofactor>
</comment>
<dbReference type="SUPFAM" id="SSF63867">
    <property type="entry name" value="MoeA C-terminal domain-like"/>
    <property type="match status" value="1"/>
</dbReference>
<evidence type="ECO:0000313" key="11">
    <source>
        <dbReference type="Proteomes" id="UP001431926"/>
    </source>
</evidence>
<comment type="similarity">
    <text evidence="3 7">Belongs to the MoeA family.</text>
</comment>
<evidence type="ECO:0000313" key="10">
    <source>
        <dbReference type="EMBL" id="WUX38348.1"/>
    </source>
</evidence>
<dbReference type="InterPro" id="IPR038987">
    <property type="entry name" value="MoeA-like"/>
</dbReference>
<evidence type="ECO:0000256" key="6">
    <source>
        <dbReference type="ARBA" id="ARBA00047317"/>
    </source>
</evidence>
<dbReference type="InterPro" id="IPR036135">
    <property type="entry name" value="MoeA_linker/N_sf"/>
</dbReference>
<evidence type="ECO:0000256" key="2">
    <source>
        <dbReference type="ARBA" id="ARBA00005046"/>
    </source>
</evidence>
<keyword evidence="7" id="KW-0479">Metal-binding</keyword>
<dbReference type="Pfam" id="PF03454">
    <property type="entry name" value="MoeA_C"/>
    <property type="match status" value="1"/>
</dbReference>
<feature type="domain" description="MoaB/Mog" evidence="9">
    <location>
        <begin position="304"/>
        <end position="449"/>
    </location>
</feature>
<evidence type="ECO:0000256" key="3">
    <source>
        <dbReference type="ARBA" id="ARBA00010763"/>
    </source>
</evidence>
<proteinExistence type="inferred from homology"/>
<dbReference type="SUPFAM" id="SSF53218">
    <property type="entry name" value="Molybdenum cofactor biosynthesis proteins"/>
    <property type="match status" value="1"/>
</dbReference>
<evidence type="ECO:0000256" key="4">
    <source>
        <dbReference type="ARBA" id="ARBA00022505"/>
    </source>
</evidence>
<evidence type="ECO:0000256" key="8">
    <source>
        <dbReference type="SAM" id="MobiDB-lite"/>
    </source>
</evidence>
<evidence type="ECO:0000256" key="7">
    <source>
        <dbReference type="RuleBase" id="RU365090"/>
    </source>
</evidence>
<dbReference type="Pfam" id="PF00994">
    <property type="entry name" value="MoCF_biosynth"/>
    <property type="match status" value="1"/>
</dbReference>
<dbReference type="SUPFAM" id="SSF63882">
    <property type="entry name" value="MoeA N-terminal region -like"/>
    <property type="match status" value="1"/>
</dbReference>
<keyword evidence="7" id="KW-0460">Magnesium</keyword>
<dbReference type="Gene3D" id="2.170.190.11">
    <property type="entry name" value="Molybdopterin biosynthesis moea protein, domain 3"/>
    <property type="match status" value="1"/>
</dbReference>
<dbReference type="InterPro" id="IPR005111">
    <property type="entry name" value="MoeA_C_domain_IV"/>
</dbReference>
<accession>A0ABZ1ZLD0</accession>
<reference evidence="10" key="1">
    <citation type="submission" date="2022-10" db="EMBL/GenBank/DDBJ databases">
        <title>The complete genomes of actinobacterial strains from the NBC collection.</title>
        <authorList>
            <person name="Joergensen T.S."/>
            <person name="Alvarez Arevalo M."/>
            <person name="Sterndorff E.B."/>
            <person name="Faurdal D."/>
            <person name="Vuksanovic O."/>
            <person name="Mourched A.-S."/>
            <person name="Charusanti P."/>
            <person name="Shaw S."/>
            <person name="Blin K."/>
            <person name="Weber T."/>
        </authorList>
    </citation>
    <scope>NUCLEOTIDE SEQUENCE</scope>
    <source>
        <strain evidence="10">NBC_01436</strain>
    </source>
</reference>
<protein>
    <recommendedName>
        <fullName evidence="7">Molybdopterin molybdenumtransferase</fullName>
        <ecNumber evidence="7">2.10.1.1</ecNumber>
    </recommendedName>
</protein>
<dbReference type="PANTHER" id="PTHR10192">
    <property type="entry name" value="MOLYBDOPTERIN BIOSYNTHESIS PROTEIN"/>
    <property type="match status" value="1"/>
</dbReference>
<sequence>MTGPDRSGPTGPDRSRPTGPVHDPTHPVHDPTDATRPVRDATGPAPDLAPAGRGSALAHEEAERAVEQALALVGGSSRRPSLRSEAPGGGRGGGPGSDPGDPTEALPEAPAPADRPGSRVRSSTPPPPSPLSWDRARAAAARAGRAGPPATIRLPLDRALGHVLAEALGALTDLPSFDTSAMDGWAVAGPGPWAFGSGAGLLAGRGPATALPDGAAVRIATGARVPPDTTAVIRSEHAHADEAKGLLHALRPVVAGQDIRPRGQECRSGEQLVPAGTVVTPAVLGLAAAAGYDALPAVPRPRVDILVLGDELLASGLPHDGLIRDALGPMLGPWLRALGAEVSGPRRLGDDAEALREALTDSDADLIVTTGGTASGPVDHVHPVLDALGAELLVDGAAVRPGHPMLLARLPVPGQSRGTPDGPYLVGLPGNPLAAVSGLLTLAEPLLAGLAGRPAQDAYRALVHAEVHGHPQDTRLVPVVHRAGRAGGRDHVAPLRYNGPAMLRGIAAADGLAVVPPGGVRSGTEVEILDLPWAPATPWTEGCFT</sequence>
<feature type="compositionally biased region" description="Gly residues" evidence="8">
    <location>
        <begin position="87"/>
        <end position="97"/>
    </location>
</feature>
<keyword evidence="5 7" id="KW-0501">Molybdenum cofactor biosynthesis</keyword>